<dbReference type="EMBL" id="JBHSXN010000006">
    <property type="protein sequence ID" value="MFC6955377.1"/>
    <property type="molecule type" value="Genomic_DNA"/>
</dbReference>
<evidence type="ECO:0000259" key="2">
    <source>
        <dbReference type="Pfam" id="PF07760"/>
    </source>
</evidence>
<protein>
    <submittedName>
        <fullName evidence="3">DUF1616 domain-containing protein</fullName>
    </submittedName>
</protein>
<name>A0ABD5VMZ1_9EURY</name>
<feature type="transmembrane region" description="Helical" evidence="1">
    <location>
        <begin position="158"/>
        <end position="178"/>
    </location>
</feature>
<evidence type="ECO:0000313" key="3">
    <source>
        <dbReference type="EMBL" id="MFC6955377.1"/>
    </source>
</evidence>
<evidence type="ECO:0000256" key="1">
    <source>
        <dbReference type="SAM" id="Phobius"/>
    </source>
</evidence>
<reference evidence="3 4" key="1">
    <citation type="journal article" date="2019" name="Int. J. Syst. Evol. Microbiol.">
        <title>The Global Catalogue of Microorganisms (GCM) 10K type strain sequencing project: providing services to taxonomists for standard genome sequencing and annotation.</title>
        <authorList>
            <consortium name="The Broad Institute Genomics Platform"/>
            <consortium name="The Broad Institute Genome Sequencing Center for Infectious Disease"/>
            <person name="Wu L."/>
            <person name="Ma J."/>
        </authorList>
    </citation>
    <scope>NUCLEOTIDE SEQUENCE [LARGE SCALE GENOMIC DNA]</scope>
    <source>
        <strain evidence="3 4">GX26</strain>
    </source>
</reference>
<evidence type="ECO:0000313" key="4">
    <source>
        <dbReference type="Proteomes" id="UP001596395"/>
    </source>
</evidence>
<dbReference type="Proteomes" id="UP001596395">
    <property type="component" value="Unassembled WGS sequence"/>
</dbReference>
<accession>A0ABD5VMZ1</accession>
<dbReference type="Pfam" id="PF07760">
    <property type="entry name" value="DUF1616"/>
    <property type="match status" value="1"/>
</dbReference>
<feature type="transmembrane region" description="Helical" evidence="1">
    <location>
        <begin position="74"/>
        <end position="92"/>
    </location>
</feature>
<dbReference type="InterPro" id="IPR011674">
    <property type="entry name" value="DUF1616"/>
</dbReference>
<dbReference type="AlphaFoldDB" id="A0ABD5VMZ1"/>
<comment type="caution">
    <text evidence="3">The sequence shown here is derived from an EMBL/GenBank/DDBJ whole genome shotgun (WGS) entry which is preliminary data.</text>
</comment>
<proteinExistence type="predicted"/>
<dbReference type="RefSeq" id="WP_336352304.1">
    <property type="nucleotide sequence ID" value="NZ_JAZAQL010000006.1"/>
</dbReference>
<keyword evidence="1" id="KW-0472">Membrane</keyword>
<keyword evidence="4" id="KW-1185">Reference proteome</keyword>
<keyword evidence="1" id="KW-0812">Transmembrane</keyword>
<feature type="domain" description="DUF1616" evidence="2">
    <location>
        <begin position="11"/>
        <end position="304"/>
    </location>
</feature>
<feature type="transmembrane region" description="Helical" evidence="1">
    <location>
        <begin position="104"/>
        <end position="121"/>
    </location>
</feature>
<sequence length="305" mass="31921">MTRTIRWLLDVLAVLVLTVGAALAVHGAVPGVRVAATALLVLFLPGYAVSVALFPRAHDPDADPSVGRSMVERLGASTALSLGLVAFVALAVNFTPYGITRTSILGGVVALTLAFALAGFVRRAMLDPDERYAPTFPVSALMFTNDHSWGADSHTTTYNLAVGLSLVLVVGSAGFAAWHGPSTAQYTEFSVVKGDQTVAEAAVLDDGEPLEVRLENHEGESQEYTAVVVAQRVSEGSDGAVQVRGQRVLATETLSAGDGETASETFQVSPPSGDDIEVAVLLYRGAPPSTPSRETAYRVLTLEVA</sequence>
<keyword evidence="1" id="KW-1133">Transmembrane helix</keyword>
<organism evidence="3 4">
    <name type="scientific">Halorubellus litoreus</name>
    <dbReference type="NCBI Taxonomy" id="755308"/>
    <lineage>
        <taxon>Archaea</taxon>
        <taxon>Methanobacteriati</taxon>
        <taxon>Methanobacteriota</taxon>
        <taxon>Stenosarchaea group</taxon>
        <taxon>Halobacteria</taxon>
        <taxon>Halobacteriales</taxon>
        <taxon>Halorubellaceae</taxon>
        <taxon>Halorubellus</taxon>
    </lineage>
</organism>
<feature type="transmembrane region" description="Helical" evidence="1">
    <location>
        <begin position="34"/>
        <end position="54"/>
    </location>
</feature>
<gene>
    <name evidence="3" type="ORF">ACFQGB_21145</name>
</gene>